<evidence type="ECO:0000313" key="12">
    <source>
        <dbReference type="Proteomes" id="UP000230750"/>
    </source>
</evidence>
<evidence type="ECO:0000313" key="11">
    <source>
        <dbReference type="EMBL" id="PIK39229.1"/>
    </source>
</evidence>
<keyword evidence="6" id="KW-0963">Cytoplasm</keyword>
<keyword evidence="5 7" id="KW-0505">Motor protein</keyword>
<keyword evidence="6" id="KW-0206">Cytoskeleton</keyword>
<feature type="coiled-coil region" evidence="8">
    <location>
        <begin position="733"/>
        <end position="1245"/>
    </location>
</feature>
<dbReference type="AlphaFoldDB" id="A0A2G8JU50"/>
<dbReference type="GO" id="GO:0005874">
    <property type="term" value="C:microtubule"/>
    <property type="evidence" value="ECO:0007669"/>
    <property type="project" value="TreeGrafter"/>
</dbReference>
<dbReference type="InterPro" id="IPR027640">
    <property type="entry name" value="Kinesin-like_fam"/>
</dbReference>
<dbReference type="STRING" id="307972.A0A2G8JU50"/>
<organism evidence="11 12">
    <name type="scientific">Stichopus japonicus</name>
    <name type="common">Sea cucumber</name>
    <dbReference type="NCBI Taxonomy" id="307972"/>
    <lineage>
        <taxon>Eukaryota</taxon>
        <taxon>Metazoa</taxon>
        <taxon>Echinodermata</taxon>
        <taxon>Eleutherozoa</taxon>
        <taxon>Echinozoa</taxon>
        <taxon>Holothuroidea</taxon>
        <taxon>Aspidochirotacea</taxon>
        <taxon>Aspidochirotida</taxon>
        <taxon>Stichopodidae</taxon>
        <taxon>Apostichopus</taxon>
    </lineage>
</organism>
<dbReference type="InterPro" id="IPR027417">
    <property type="entry name" value="P-loop_NTPase"/>
</dbReference>
<keyword evidence="9" id="KW-0732">Signal</keyword>
<keyword evidence="4 8" id="KW-0175">Coiled coil</keyword>
<evidence type="ECO:0000256" key="9">
    <source>
        <dbReference type="SAM" id="SignalP"/>
    </source>
</evidence>
<name>A0A2G8JU50_STIJA</name>
<feature type="signal peptide" evidence="9">
    <location>
        <begin position="1"/>
        <end position="20"/>
    </location>
</feature>
<evidence type="ECO:0000256" key="2">
    <source>
        <dbReference type="ARBA" id="ARBA00022741"/>
    </source>
</evidence>
<dbReference type="EMBL" id="MRZV01001262">
    <property type="protein sequence ID" value="PIK39229.1"/>
    <property type="molecule type" value="Genomic_DNA"/>
</dbReference>
<dbReference type="Gene3D" id="3.40.850.10">
    <property type="entry name" value="Kinesin motor domain"/>
    <property type="match status" value="1"/>
</dbReference>
<feature type="domain" description="Kinesin motor" evidence="10">
    <location>
        <begin position="55"/>
        <end position="368"/>
    </location>
</feature>
<comment type="caution">
    <text evidence="11">The sequence shown here is derived from an EMBL/GenBank/DDBJ whole genome shotgun (WGS) entry which is preliminary data.</text>
</comment>
<evidence type="ECO:0000256" key="6">
    <source>
        <dbReference type="ARBA" id="ARBA00023212"/>
    </source>
</evidence>
<dbReference type="GO" id="GO:0008017">
    <property type="term" value="F:microtubule binding"/>
    <property type="evidence" value="ECO:0007669"/>
    <property type="project" value="InterPro"/>
</dbReference>
<dbReference type="Proteomes" id="UP000230750">
    <property type="component" value="Unassembled WGS sequence"/>
</dbReference>
<evidence type="ECO:0000256" key="1">
    <source>
        <dbReference type="ARBA" id="ARBA00004245"/>
    </source>
</evidence>
<sequence length="1245" mass="143336">MPVAANGALYLFFTALTTYTDEICNGTIASYNNMYTVCRISVKSQTLTMEGKMDNVHVAIRVRPLIKREDDENSQIFWQADKNSICQTANKSAKPYIFDRVFAHNESTDVVYKEIAQPIVQASMNGYDGTIFAYGQTSSGKTHTMQGDANELGIIPRAVDELFDIIDKTPQREFLFRVSYMEIYNEIINDLLNEEKQQLIIRENKQRRVYVSNLHEAFVSDADEVLDLMRKGNEHRHIGQTNMNEHSSRSHTIFKVIIESRERRDDETLDLAVNCSELLVQKERMIQRHMVNASRKPGTSTAHSSVCAMSSVNSVPVRSLSFQRFKLTRILQSALWGNAKTAVVCTVTPASLDQTESTLQFASRAKTITNKPEINEILTGEAQIQRCQKEITSLKAQLEFYQQGQQVQPTAQEQERIAKLEEEKLLQQRKIQQLESMILVSKPKGQEVSISEKRKQRRLTWCPGALKRRMMNTSLTDDFLPKRNVFQRLSDGSAEEVQSLPSSSPVGLNTLNDSKEGVSFSDEAFNNVQSSPVLKRQKGVRWADHTHVATQTSNLEEIKDKEEQFQEMFTICEGLMSEKEKMEEQMKTTNVELLNLNQIISELESDKTEMSQEKENLKRVIEEAEELKLFEADEKNMWKTEEAELLARVSAMESEVASMRGEVEAAEQSKAEMEILHNMEKEKQERRVKELTSQLQLSYDEQNNQSDSALEWSENENKLKELMAETVLLREKEERTLEELSQLTNSKRELEDVIEKSKISFAELEEKFIASQTELEAVKALAEEQRMAEEKLRSSESEKVGQLETKIENLVKESDILKKALESHVEEKVKIQAEFAGERIAKEKMEQEIATSKTQIESMELNVQELQGDAETWKKALESQRTEMEEKVTELMAEIQAQKDEDRNREEEMEKLRGELAGYREEALNLKTEASDLDEARSELGRMEAELSSTRAELESLRDCKASNQEEETEVKMRELTELLEAERITVQERLEHLQSEVDRLQGLLEEMEIASTASKQSWEEIDEELKASKAQMEEQRDIYERREQDLEAQLVGMEKAVEVRQDSESGEMESHKLLEEVEKYKEEIDRLQGQITLLEADSARTLESSSRCEQLELELRNVREELVRGKQDEDVTAEVSKNEDAERLRGETERYQAELEQLREEIVTLRKTDDNLAEAKSKLARAEEELEDAKMKEEESRCELEVLQEEVALFKDLNNDLTDAEAKLTIKEQELESARSEIDQYLVR</sequence>
<dbReference type="GO" id="GO:0007018">
    <property type="term" value="P:microtubule-based movement"/>
    <property type="evidence" value="ECO:0007669"/>
    <property type="project" value="InterPro"/>
</dbReference>
<comment type="subcellular location">
    <subcellularLocation>
        <location evidence="1">Cytoplasm</location>
        <location evidence="1">Cytoskeleton</location>
    </subcellularLocation>
</comment>
<dbReference type="GO" id="GO:0005524">
    <property type="term" value="F:ATP binding"/>
    <property type="evidence" value="ECO:0007669"/>
    <property type="project" value="UniProtKB-UniRule"/>
</dbReference>
<accession>A0A2G8JU50</accession>
<dbReference type="PRINTS" id="PR00380">
    <property type="entry name" value="KINESINHEAVY"/>
</dbReference>
<dbReference type="OrthoDB" id="21525at2759"/>
<comment type="similarity">
    <text evidence="7">Belongs to the TRAFAC class myosin-kinesin ATPase superfamily. Kinesin family.</text>
</comment>
<dbReference type="PANTHER" id="PTHR47968:SF75">
    <property type="entry name" value="CENTROMERE-ASSOCIATED PROTEIN E"/>
    <property type="match status" value="1"/>
</dbReference>
<evidence type="ECO:0000259" key="10">
    <source>
        <dbReference type="PROSITE" id="PS50067"/>
    </source>
</evidence>
<dbReference type="SUPFAM" id="SSF52540">
    <property type="entry name" value="P-loop containing nucleoside triphosphate hydrolases"/>
    <property type="match status" value="1"/>
</dbReference>
<feature type="binding site" evidence="7">
    <location>
        <begin position="135"/>
        <end position="142"/>
    </location>
    <ligand>
        <name>ATP</name>
        <dbReference type="ChEBI" id="CHEBI:30616"/>
    </ligand>
</feature>
<dbReference type="SMART" id="SM00129">
    <property type="entry name" value="KISc"/>
    <property type="match status" value="1"/>
</dbReference>
<dbReference type="GO" id="GO:0003777">
    <property type="term" value="F:microtubule motor activity"/>
    <property type="evidence" value="ECO:0007669"/>
    <property type="project" value="InterPro"/>
</dbReference>
<keyword evidence="12" id="KW-1185">Reference proteome</keyword>
<evidence type="ECO:0000256" key="7">
    <source>
        <dbReference type="PROSITE-ProRule" id="PRU00283"/>
    </source>
</evidence>
<feature type="coiled-coil region" evidence="8">
    <location>
        <begin position="572"/>
        <end position="701"/>
    </location>
</feature>
<keyword evidence="2 7" id="KW-0547">Nucleotide-binding</keyword>
<evidence type="ECO:0000256" key="5">
    <source>
        <dbReference type="ARBA" id="ARBA00023175"/>
    </source>
</evidence>
<dbReference type="Pfam" id="PF00225">
    <property type="entry name" value="Kinesin"/>
    <property type="match status" value="1"/>
</dbReference>
<gene>
    <name evidence="11" type="ORF">BSL78_23948</name>
</gene>
<evidence type="ECO:0000256" key="3">
    <source>
        <dbReference type="ARBA" id="ARBA00022840"/>
    </source>
</evidence>
<dbReference type="InterPro" id="IPR036961">
    <property type="entry name" value="Kinesin_motor_dom_sf"/>
</dbReference>
<evidence type="ECO:0000256" key="8">
    <source>
        <dbReference type="SAM" id="Coils"/>
    </source>
</evidence>
<proteinExistence type="inferred from homology"/>
<keyword evidence="3 7" id="KW-0067">ATP-binding</keyword>
<feature type="chain" id="PRO_5013788895" evidence="9">
    <location>
        <begin position="21"/>
        <end position="1245"/>
    </location>
</feature>
<dbReference type="InterPro" id="IPR001752">
    <property type="entry name" value="Kinesin_motor_dom"/>
</dbReference>
<feature type="coiled-coil region" evidence="8">
    <location>
        <begin position="384"/>
        <end position="437"/>
    </location>
</feature>
<dbReference type="PROSITE" id="PS50067">
    <property type="entry name" value="KINESIN_MOTOR_2"/>
    <property type="match status" value="1"/>
</dbReference>
<dbReference type="GO" id="GO:0000278">
    <property type="term" value="P:mitotic cell cycle"/>
    <property type="evidence" value="ECO:0007669"/>
    <property type="project" value="TreeGrafter"/>
</dbReference>
<protein>
    <submittedName>
        <fullName evidence="11">Putative centromere-associated protein E</fullName>
    </submittedName>
</protein>
<evidence type="ECO:0000256" key="4">
    <source>
        <dbReference type="ARBA" id="ARBA00023054"/>
    </source>
</evidence>
<reference evidence="11" key="1">
    <citation type="journal article" date="2017" name="PLoS Biol.">
        <title>The sea cucumber genome provides insights into morphological evolution and visceral regeneration.</title>
        <authorList>
            <person name="Zhang X."/>
            <person name="Sun L."/>
            <person name="Yuan J."/>
            <person name="Sun Y."/>
            <person name="Gao Y."/>
            <person name="Zhang L."/>
            <person name="Li S."/>
            <person name="Dai H."/>
            <person name="Hamel J.F."/>
            <person name="Liu C."/>
            <person name="Yu Y."/>
            <person name="Liu S."/>
            <person name="Lin W."/>
            <person name="Guo K."/>
            <person name="Jin S."/>
            <person name="Xu P."/>
            <person name="Storey K.B."/>
            <person name="Huan P."/>
            <person name="Zhang T."/>
            <person name="Zhou Y."/>
            <person name="Zhang J."/>
            <person name="Lin C."/>
            <person name="Li X."/>
            <person name="Xing L."/>
            <person name="Huo D."/>
            <person name="Sun M."/>
            <person name="Wang L."/>
            <person name="Mercier A."/>
            <person name="Li F."/>
            <person name="Yang H."/>
            <person name="Xiang J."/>
        </authorList>
    </citation>
    <scope>NUCLEOTIDE SEQUENCE [LARGE SCALE GENOMIC DNA]</scope>
    <source>
        <strain evidence="11">Shaxun</strain>
        <tissue evidence="11">Muscle</tissue>
    </source>
</reference>
<dbReference type="PANTHER" id="PTHR47968">
    <property type="entry name" value="CENTROMERE PROTEIN E"/>
    <property type="match status" value="1"/>
</dbReference>